<dbReference type="Proteomes" id="UP001218218">
    <property type="component" value="Unassembled WGS sequence"/>
</dbReference>
<comment type="caution">
    <text evidence="2">The sequence shown here is derived from an EMBL/GenBank/DDBJ whole genome shotgun (WGS) entry which is preliminary data.</text>
</comment>
<gene>
    <name evidence="2" type="ORF">DFH08DRAFT_265187</name>
</gene>
<accession>A0AAD7AP55</accession>
<reference evidence="2" key="1">
    <citation type="submission" date="2023-03" db="EMBL/GenBank/DDBJ databases">
        <title>Massive genome expansion in bonnet fungi (Mycena s.s.) driven by repeated elements and novel gene families across ecological guilds.</title>
        <authorList>
            <consortium name="Lawrence Berkeley National Laboratory"/>
            <person name="Harder C.B."/>
            <person name="Miyauchi S."/>
            <person name="Viragh M."/>
            <person name="Kuo A."/>
            <person name="Thoen E."/>
            <person name="Andreopoulos B."/>
            <person name="Lu D."/>
            <person name="Skrede I."/>
            <person name="Drula E."/>
            <person name="Henrissat B."/>
            <person name="Morin E."/>
            <person name="Kohler A."/>
            <person name="Barry K."/>
            <person name="LaButti K."/>
            <person name="Morin E."/>
            <person name="Salamov A."/>
            <person name="Lipzen A."/>
            <person name="Mereny Z."/>
            <person name="Hegedus B."/>
            <person name="Baldrian P."/>
            <person name="Stursova M."/>
            <person name="Weitz H."/>
            <person name="Taylor A."/>
            <person name="Grigoriev I.V."/>
            <person name="Nagy L.G."/>
            <person name="Martin F."/>
            <person name="Kauserud H."/>
        </authorList>
    </citation>
    <scope>NUCLEOTIDE SEQUENCE</scope>
    <source>
        <strain evidence="2">CBHHK002</strain>
    </source>
</reference>
<protein>
    <submittedName>
        <fullName evidence="2">Uncharacterized protein</fullName>
    </submittedName>
</protein>
<keyword evidence="3" id="KW-1185">Reference proteome</keyword>
<evidence type="ECO:0000313" key="2">
    <source>
        <dbReference type="EMBL" id="KAJ7364053.1"/>
    </source>
</evidence>
<organism evidence="2 3">
    <name type="scientific">Mycena albidolilacea</name>
    <dbReference type="NCBI Taxonomy" id="1033008"/>
    <lineage>
        <taxon>Eukaryota</taxon>
        <taxon>Fungi</taxon>
        <taxon>Dikarya</taxon>
        <taxon>Basidiomycota</taxon>
        <taxon>Agaricomycotina</taxon>
        <taxon>Agaricomycetes</taxon>
        <taxon>Agaricomycetidae</taxon>
        <taxon>Agaricales</taxon>
        <taxon>Marasmiineae</taxon>
        <taxon>Mycenaceae</taxon>
        <taxon>Mycena</taxon>
    </lineage>
</organism>
<feature type="chain" id="PRO_5041985175" evidence="1">
    <location>
        <begin position="20"/>
        <end position="143"/>
    </location>
</feature>
<feature type="signal peptide" evidence="1">
    <location>
        <begin position="1"/>
        <end position="19"/>
    </location>
</feature>
<name>A0AAD7AP55_9AGAR</name>
<evidence type="ECO:0000313" key="3">
    <source>
        <dbReference type="Proteomes" id="UP001218218"/>
    </source>
</evidence>
<proteinExistence type="predicted"/>
<sequence>MNMMKFIPLLLVLVIGAAAQLTINTPFPGPAECASLLLSWEGGTRASLSPTVGELSQVTLLSPVLPCNVEDLALNPIISFPQQTGTQLTWTVNQAVVRDDTGQTSDSASFTVASGSDECIAGARIPERVHLPLVPARPLVTAH</sequence>
<dbReference type="AlphaFoldDB" id="A0AAD7AP55"/>
<keyword evidence="1" id="KW-0732">Signal</keyword>
<evidence type="ECO:0000256" key="1">
    <source>
        <dbReference type="SAM" id="SignalP"/>
    </source>
</evidence>
<dbReference type="EMBL" id="JARIHO010000003">
    <property type="protein sequence ID" value="KAJ7364053.1"/>
    <property type="molecule type" value="Genomic_DNA"/>
</dbReference>